<proteinExistence type="predicted"/>
<dbReference type="PROSITE" id="PS50234">
    <property type="entry name" value="VWFA"/>
    <property type="match status" value="1"/>
</dbReference>
<dbReference type="SUPFAM" id="SSF53300">
    <property type="entry name" value="vWA-like"/>
    <property type="match status" value="1"/>
</dbReference>
<dbReference type="Pfam" id="PF00092">
    <property type="entry name" value="VWA"/>
    <property type="match status" value="1"/>
</dbReference>
<dbReference type="InterPro" id="IPR036465">
    <property type="entry name" value="vWFA_dom_sf"/>
</dbReference>
<dbReference type="RefSeq" id="WP_160645555.1">
    <property type="nucleotide sequence ID" value="NZ_SIJB01000017.1"/>
</dbReference>
<gene>
    <name evidence="3" type="ORF">ERL59_07325</name>
</gene>
<dbReference type="OrthoDB" id="9805121at2"/>
<dbReference type="SMART" id="SM00327">
    <property type="entry name" value="VWA"/>
    <property type="match status" value="1"/>
</dbReference>
<feature type="chain" id="PRO_5038445357" evidence="1">
    <location>
        <begin position="22"/>
        <end position="533"/>
    </location>
</feature>
<dbReference type="Pfam" id="PF12034">
    <property type="entry name" value="YfbK_C"/>
    <property type="match status" value="1"/>
</dbReference>
<keyword evidence="4" id="KW-1185">Reference proteome</keyword>
<feature type="signal peptide" evidence="1">
    <location>
        <begin position="1"/>
        <end position="21"/>
    </location>
</feature>
<sequence length="533" mass="59788">MKKIGFILFCFALFLSIIGCSNQPEESPMLEGDSIYEETEQSHIDIEVQGQEKPKFEESASMDSALSLEFSESYTDESIVITPPNREGIENMYFKGYGTNPFISTEDDTLSTFAIDVDTGSYTVARNYIERGALPPSEAVRVEEFINYFKTDLEAPKNKSFTIQVDGGESPFGEGYKLMRIAIKGEEIENDNRKPANLVFVIDVSGSMNQENRLGLVKKSLYLLVDQLKDNDRVGIIVYGSTARTILAPTSVEDKHRILEAIDQLESSGSTNAEEGLVMGYEMVSEYFQKNAVNRVILCSDGVANVGETGAEGILGEIKRYARNDITLSTFGFGMGNYNDVLMEQLANHGDGNYAYIDSFSEARRIFTEELTGTLQTIAKDAKIQVEFDPNKVDRYRLIGYENRDVRDEDFRNDTVDGGEIGAGHTVTALYEIKVKDNELDDLGYIRLRFNDVKMEDVVEISNSLSIQNELNRELKFQAAVAEFAEILRQSYWAKESTLMEVLELAEQNAVGEKQLQFVSLVKDAIAIQSYEH</sequence>
<evidence type="ECO:0000313" key="4">
    <source>
        <dbReference type="Proteomes" id="UP000448943"/>
    </source>
</evidence>
<dbReference type="PANTHER" id="PTHR10579">
    <property type="entry name" value="CALCIUM-ACTIVATED CHLORIDE CHANNEL REGULATOR"/>
    <property type="match status" value="1"/>
</dbReference>
<evidence type="ECO:0000313" key="3">
    <source>
        <dbReference type="EMBL" id="NBI28766.1"/>
    </source>
</evidence>
<organism evidence="3 4">
    <name type="scientific">Chengkuizengella marina</name>
    <dbReference type="NCBI Taxonomy" id="2507566"/>
    <lineage>
        <taxon>Bacteria</taxon>
        <taxon>Bacillati</taxon>
        <taxon>Bacillota</taxon>
        <taxon>Bacilli</taxon>
        <taxon>Bacillales</taxon>
        <taxon>Paenibacillaceae</taxon>
        <taxon>Chengkuizengella</taxon>
    </lineage>
</organism>
<evidence type="ECO:0000256" key="1">
    <source>
        <dbReference type="SAM" id="SignalP"/>
    </source>
</evidence>
<dbReference type="InterPro" id="IPR002035">
    <property type="entry name" value="VWF_A"/>
</dbReference>
<dbReference type="Pfam" id="PF12450">
    <property type="entry name" value="vWF_A"/>
    <property type="match status" value="1"/>
</dbReference>
<comment type="caution">
    <text evidence="3">The sequence shown here is derived from an EMBL/GenBank/DDBJ whole genome shotgun (WGS) entry which is preliminary data.</text>
</comment>
<dbReference type="CDD" id="cd01465">
    <property type="entry name" value="vWA_subgroup"/>
    <property type="match status" value="1"/>
</dbReference>
<dbReference type="AlphaFoldDB" id="A0A6N9Q0P8"/>
<dbReference type="InterPro" id="IPR022156">
    <property type="entry name" value="Uncharacterised_YfbK_N"/>
</dbReference>
<keyword evidence="1" id="KW-0732">Signal</keyword>
<protein>
    <submittedName>
        <fullName evidence="3">VWA domain-containing protein</fullName>
    </submittedName>
</protein>
<evidence type="ECO:0000259" key="2">
    <source>
        <dbReference type="PROSITE" id="PS50234"/>
    </source>
</evidence>
<dbReference type="PANTHER" id="PTHR10579:SF43">
    <property type="entry name" value="ZINC FINGER (C3HC4-TYPE RING FINGER) FAMILY PROTEIN"/>
    <property type="match status" value="1"/>
</dbReference>
<accession>A0A6N9Q0P8</accession>
<feature type="domain" description="VWFA" evidence="2">
    <location>
        <begin position="197"/>
        <end position="371"/>
    </location>
</feature>
<dbReference type="InterPro" id="IPR051266">
    <property type="entry name" value="CLCR"/>
</dbReference>
<dbReference type="InterPro" id="IPR021908">
    <property type="entry name" value="YfbK_C"/>
</dbReference>
<name>A0A6N9Q0P8_9BACL</name>
<dbReference type="Proteomes" id="UP000448943">
    <property type="component" value="Unassembled WGS sequence"/>
</dbReference>
<dbReference type="PROSITE" id="PS51257">
    <property type="entry name" value="PROKAR_LIPOPROTEIN"/>
    <property type="match status" value="1"/>
</dbReference>
<dbReference type="EMBL" id="SIJB01000017">
    <property type="protein sequence ID" value="NBI28766.1"/>
    <property type="molecule type" value="Genomic_DNA"/>
</dbReference>
<dbReference type="Gene3D" id="3.40.50.410">
    <property type="entry name" value="von Willebrand factor, type A domain"/>
    <property type="match status" value="1"/>
</dbReference>
<reference evidence="3 4" key="1">
    <citation type="submission" date="2019-01" db="EMBL/GenBank/DDBJ databases">
        <title>Chengkuizengella sp. nov., isolated from deep-sea sediment of East Pacific Ocean.</title>
        <authorList>
            <person name="Yang J."/>
            <person name="Lai Q."/>
            <person name="Shao Z."/>
        </authorList>
    </citation>
    <scope>NUCLEOTIDE SEQUENCE [LARGE SCALE GENOMIC DNA]</scope>
    <source>
        <strain evidence="3 4">YPA3-1-1</strain>
    </source>
</reference>